<accession>A0AAD5TD68</accession>
<protein>
    <submittedName>
        <fullName evidence="1">Uncharacterized protein</fullName>
    </submittedName>
</protein>
<reference evidence="1" key="1">
    <citation type="submission" date="2020-05" db="EMBL/GenBank/DDBJ databases">
        <title>Phylogenomic resolution of chytrid fungi.</title>
        <authorList>
            <person name="Stajich J.E."/>
            <person name="Amses K."/>
            <person name="Simmons R."/>
            <person name="Seto K."/>
            <person name="Myers J."/>
            <person name="Bonds A."/>
            <person name="Quandt C.A."/>
            <person name="Barry K."/>
            <person name="Liu P."/>
            <person name="Grigoriev I."/>
            <person name="Longcore J.E."/>
            <person name="James T.Y."/>
        </authorList>
    </citation>
    <scope>NUCLEOTIDE SEQUENCE</scope>
    <source>
        <strain evidence="1">JEL0379</strain>
    </source>
</reference>
<dbReference type="AlphaFoldDB" id="A0AAD5TD68"/>
<gene>
    <name evidence="1" type="ORF">HDU87_001896</name>
</gene>
<evidence type="ECO:0000313" key="1">
    <source>
        <dbReference type="EMBL" id="KAJ3166988.1"/>
    </source>
</evidence>
<comment type="caution">
    <text evidence="1">The sequence shown here is derived from an EMBL/GenBank/DDBJ whole genome shotgun (WGS) entry which is preliminary data.</text>
</comment>
<sequence length="208" mass="23129">MSNDGGSSVTAGVAVSSSAQRLRLLLETHASVLALANVSDSDLHLDFRQPLTPTELPAFTWLSIIYLCSKQRSWQPAHEQRAKFPPPVWQWVEELAILDAPQTKDHEDAALSVFAELRNVCLSWIAPVGLRRAASVWNAALTHQNYEKFPMSDDLLRTAWLTIRGPAPGDFQYKDEVRLELDPELITADPAPTTACSGRWSAHNGFRI</sequence>
<keyword evidence="2" id="KW-1185">Reference proteome</keyword>
<dbReference type="EMBL" id="JADGJQ010000153">
    <property type="protein sequence ID" value="KAJ3166988.1"/>
    <property type="molecule type" value="Genomic_DNA"/>
</dbReference>
<name>A0AAD5TD68_9FUNG</name>
<dbReference type="Proteomes" id="UP001212152">
    <property type="component" value="Unassembled WGS sequence"/>
</dbReference>
<proteinExistence type="predicted"/>
<evidence type="ECO:0000313" key="2">
    <source>
        <dbReference type="Proteomes" id="UP001212152"/>
    </source>
</evidence>
<organism evidence="1 2">
    <name type="scientific">Geranomyces variabilis</name>
    <dbReference type="NCBI Taxonomy" id="109894"/>
    <lineage>
        <taxon>Eukaryota</taxon>
        <taxon>Fungi</taxon>
        <taxon>Fungi incertae sedis</taxon>
        <taxon>Chytridiomycota</taxon>
        <taxon>Chytridiomycota incertae sedis</taxon>
        <taxon>Chytridiomycetes</taxon>
        <taxon>Spizellomycetales</taxon>
        <taxon>Powellomycetaceae</taxon>
        <taxon>Geranomyces</taxon>
    </lineage>
</organism>